<sequence length="408" mass="46341">MEIATSFIYIDWETWNYWPHNLQTRTSDQFKNLPTSRFLQLSQAALRGDFNGLFSELRWLQWFYAHPMVSFSAINLHLPELVVLELSHNQFTASWEGWNSIEAAKRLKVLDLSHSMHLRCTPDLSAFVELECLILYECRELKQVHPSIGKVRSLVSLDLRYCVGLWDLPEEVGELEQLKELVLDDAGIRNIPSSIGSLKKLEKLSASNCRSLRKIPNSIGNLSSLQHLDLHYCFSLSEVPSSIGDLQSLQHLDISRSVIEKLPTAIGRLKKLQRLILTCCTSLKGEIPSEIGSLCSLENLEITFAPISSLPESIRNLSSLKRLDLMGCFELQSLPELPSGLTYLAISCQSLRLPQLSSLIHIEELSIHGCDLQDECITELPSRLLKLHFESCRTLMLHKLEESRFVGM</sequence>
<dbReference type="GeneID" id="115751719"/>
<dbReference type="Gene3D" id="3.80.10.10">
    <property type="entry name" value="Ribonuclease Inhibitor"/>
    <property type="match status" value="3"/>
</dbReference>
<dbReference type="InterPro" id="IPR055414">
    <property type="entry name" value="LRR_R13L4/SHOC2-like"/>
</dbReference>
<dbReference type="PANTHER" id="PTHR48051:SF46">
    <property type="entry name" value="LEUCINE RICH REPEAT-CONTAINING DOMAIN PROTEIN"/>
    <property type="match status" value="1"/>
</dbReference>
<evidence type="ECO:0000259" key="3">
    <source>
        <dbReference type="Pfam" id="PF23598"/>
    </source>
</evidence>
<dbReference type="Proteomes" id="UP000827889">
    <property type="component" value="Chromosome 6"/>
</dbReference>
<protein>
    <submittedName>
        <fullName evidence="5">Disease resistance protein TAO1-like</fullName>
    </submittedName>
</protein>
<reference evidence="5" key="1">
    <citation type="submission" date="2025-08" db="UniProtKB">
        <authorList>
            <consortium name="RefSeq"/>
        </authorList>
    </citation>
    <scope>IDENTIFICATION</scope>
    <source>
        <tissue evidence="5">Leaf</tissue>
    </source>
</reference>
<evidence type="ECO:0000313" key="4">
    <source>
        <dbReference type="Proteomes" id="UP000827889"/>
    </source>
</evidence>
<proteinExistence type="predicted"/>
<accession>A0ABM3HJ89</accession>
<keyword evidence="1" id="KW-0433">Leucine-rich repeat</keyword>
<dbReference type="PANTHER" id="PTHR48051">
    <property type="match status" value="1"/>
</dbReference>
<evidence type="ECO:0000313" key="5">
    <source>
        <dbReference type="RefSeq" id="XP_048136662.1"/>
    </source>
</evidence>
<dbReference type="SUPFAM" id="SSF52058">
    <property type="entry name" value="L domain-like"/>
    <property type="match status" value="1"/>
</dbReference>
<evidence type="ECO:0000256" key="2">
    <source>
        <dbReference type="ARBA" id="ARBA00022737"/>
    </source>
</evidence>
<dbReference type="InterPro" id="IPR032675">
    <property type="entry name" value="LRR_dom_sf"/>
</dbReference>
<gene>
    <name evidence="5" type="primary">LOC115751719</name>
</gene>
<dbReference type="InterPro" id="IPR050216">
    <property type="entry name" value="LRR_domain-containing"/>
</dbReference>
<dbReference type="Pfam" id="PF23598">
    <property type="entry name" value="LRR_14"/>
    <property type="match status" value="2"/>
</dbReference>
<dbReference type="RefSeq" id="XP_048136662.1">
    <property type="nucleotide sequence ID" value="XM_048280705.1"/>
</dbReference>
<evidence type="ECO:0000256" key="1">
    <source>
        <dbReference type="ARBA" id="ARBA00022614"/>
    </source>
</evidence>
<name>A0ABM3HJ89_9MYRT</name>
<dbReference type="SMART" id="SM00369">
    <property type="entry name" value="LRR_TYP"/>
    <property type="match status" value="4"/>
</dbReference>
<keyword evidence="2" id="KW-0677">Repeat</keyword>
<organism evidence="4 5">
    <name type="scientific">Rhodamnia argentea</name>
    <dbReference type="NCBI Taxonomy" id="178133"/>
    <lineage>
        <taxon>Eukaryota</taxon>
        <taxon>Viridiplantae</taxon>
        <taxon>Streptophyta</taxon>
        <taxon>Embryophyta</taxon>
        <taxon>Tracheophyta</taxon>
        <taxon>Spermatophyta</taxon>
        <taxon>Magnoliopsida</taxon>
        <taxon>eudicotyledons</taxon>
        <taxon>Gunneridae</taxon>
        <taxon>Pentapetalae</taxon>
        <taxon>rosids</taxon>
        <taxon>malvids</taxon>
        <taxon>Myrtales</taxon>
        <taxon>Myrtaceae</taxon>
        <taxon>Myrtoideae</taxon>
        <taxon>Myrteae</taxon>
        <taxon>Australasian group</taxon>
        <taxon>Rhodamnia</taxon>
    </lineage>
</organism>
<feature type="domain" description="Disease resistance R13L4/SHOC-2-like LRR" evidence="3">
    <location>
        <begin position="235"/>
        <end position="303"/>
    </location>
</feature>
<keyword evidence="4" id="KW-1185">Reference proteome</keyword>
<feature type="domain" description="Disease resistance R13L4/SHOC-2-like LRR" evidence="3">
    <location>
        <begin position="120"/>
        <end position="233"/>
    </location>
</feature>
<dbReference type="InterPro" id="IPR003591">
    <property type="entry name" value="Leu-rich_rpt_typical-subtyp"/>
</dbReference>